<reference evidence="3" key="1">
    <citation type="submission" date="2005-09" db="EMBL/GenBank/DDBJ databases">
        <authorList>
            <person name="Mural R.J."/>
            <person name="Li P.W."/>
            <person name="Adams M.D."/>
            <person name="Amanatides P.G."/>
            <person name="Baden-Tillson H."/>
            <person name="Barnstead M."/>
            <person name="Chin S.H."/>
            <person name="Dew I."/>
            <person name="Evans C.A."/>
            <person name="Ferriera S."/>
            <person name="Flanigan M."/>
            <person name="Fosler C."/>
            <person name="Glodek A."/>
            <person name="Gu Z."/>
            <person name="Holt R.A."/>
            <person name="Jennings D."/>
            <person name="Kraft C.L."/>
            <person name="Lu F."/>
            <person name="Nguyen T."/>
            <person name="Nusskern D.R."/>
            <person name="Pfannkoch C.M."/>
            <person name="Sitter C."/>
            <person name="Sutton G.G."/>
            <person name="Venter J.C."/>
            <person name="Wang Z."/>
            <person name="Woodage T."/>
            <person name="Zheng X.H."/>
            <person name="Zhong F."/>
        </authorList>
    </citation>
    <scope>NUCLEOTIDE SEQUENCE [LARGE SCALE GENOMIC DNA]</scope>
    <source>
        <strain>BN</strain>
        <strain evidence="3">Sprague-Dawley</strain>
    </source>
</reference>
<organism evidence="2 3">
    <name type="scientific">Rattus norvegicus</name>
    <name type="common">Rat</name>
    <dbReference type="NCBI Taxonomy" id="10116"/>
    <lineage>
        <taxon>Eukaryota</taxon>
        <taxon>Metazoa</taxon>
        <taxon>Chordata</taxon>
        <taxon>Craniata</taxon>
        <taxon>Vertebrata</taxon>
        <taxon>Euteleostomi</taxon>
        <taxon>Mammalia</taxon>
        <taxon>Eutheria</taxon>
        <taxon>Euarchontoglires</taxon>
        <taxon>Glires</taxon>
        <taxon>Rodentia</taxon>
        <taxon>Myomorpha</taxon>
        <taxon>Muroidea</taxon>
        <taxon>Muridae</taxon>
        <taxon>Murinae</taxon>
        <taxon>Rattus</taxon>
    </lineage>
</organism>
<proteinExistence type="predicted"/>
<keyword evidence="1" id="KW-0812">Transmembrane</keyword>
<sequence>MVTLPPSWSFSPSADDLHSAAQREGSLRTEGGFHSCLYSLALGSFLHLQNQQHNLLDSCLFWVWTLCLPLFILRTFVTILGLPRKSWTIFNPLIVSAKPHTHARQHIHGFLRLGYTFLWRPLIYNRKDNILGTQISNNKVDTISSFL</sequence>
<accession>A6IR34</accession>
<keyword evidence="1" id="KW-0472">Membrane</keyword>
<keyword evidence="1" id="KW-1133">Transmembrane helix</keyword>
<evidence type="ECO:0000256" key="1">
    <source>
        <dbReference type="SAM" id="Phobius"/>
    </source>
</evidence>
<dbReference type="Proteomes" id="UP000234681">
    <property type="component" value="Chromosome 11"/>
</dbReference>
<evidence type="ECO:0000313" key="3">
    <source>
        <dbReference type="Proteomes" id="UP000234681"/>
    </source>
</evidence>
<evidence type="ECO:0000313" key="2">
    <source>
        <dbReference type="EMBL" id="EDM11187.1"/>
    </source>
</evidence>
<name>A6IR34_RAT</name>
<dbReference type="AlphaFoldDB" id="A6IR34"/>
<protein>
    <submittedName>
        <fullName evidence="2">RCG52849</fullName>
    </submittedName>
</protein>
<gene>
    <name evidence="2" type="ORF">rCG_52849</name>
</gene>
<feature type="transmembrane region" description="Helical" evidence="1">
    <location>
        <begin position="61"/>
        <end position="82"/>
    </location>
</feature>
<dbReference type="EMBL" id="CH473967">
    <property type="protein sequence ID" value="EDM11187.1"/>
    <property type="molecule type" value="Genomic_DNA"/>
</dbReference>